<feature type="region of interest" description="Disordered" evidence="2">
    <location>
        <begin position="1115"/>
        <end position="1180"/>
    </location>
</feature>
<evidence type="ECO:0000313" key="6">
    <source>
        <dbReference type="EMBL" id="KUI69898.1"/>
    </source>
</evidence>
<feature type="region of interest" description="Disordered" evidence="2">
    <location>
        <begin position="1240"/>
        <end position="1289"/>
    </location>
</feature>
<dbReference type="GO" id="GO:0004386">
    <property type="term" value="F:helicase activity"/>
    <property type="evidence" value="ECO:0007669"/>
    <property type="project" value="UniProtKB-KW"/>
</dbReference>
<dbReference type="InterPro" id="IPR041679">
    <property type="entry name" value="DNA2/NAM7-like_C"/>
</dbReference>
<dbReference type="InterPro" id="IPR027417">
    <property type="entry name" value="P-loop_NTPase"/>
</dbReference>
<feature type="compositionally biased region" description="Basic and acidic residues" evidence="2">
    <location>
        <begin position="1041"/>
        <end position="1051"/>
    </location>
</feature>
<dbReference type="InterPro" id="IPR041677">
    <property type="entry name" value="DNA2/NAM7_AAA_11"/>
</dbReference>
<keyword evidence="1 6" id="KW-0378">Hydrolase</keyword>
<evidence type="ECO:0000313" key="7">
    <source>
        <dbReference type="Proteomes" id="UP000078559"/>
    </source>
</evidence>
<protein>
    <submittedName>
        <fullName evidence="6">Helicase required for RNAi-mediated heterochromatin assembly 1</fullName>
    </submittedName>
</protein>
<keyword evidence="1 6" id="KW-0067">ATP-binding</keyword>
<feature type="compositionally biased region" description="Low complexity" evidence="2">
    <location>
        <begin position="1151"/>
        <end position="1162"/>
    </location>
</feature>
<proteinExistence type="predicted"/>
<sequence length="1289" mass="143594">MNSSLLAQHLLHVAAMPPNIGTDTDAVAIIRSHVNFDPLKSTTPESSSSSSVWQCLPELPTAAELLDSQASTNNLPFFPIDQPFHSKDEYLEALYKILRFEGIEGLRYSVNDFRSRPTMADDQNTCVYTKVHTTGYLMARLGPICRVTFSTRRAGRKIKWNQSKRLLPGKILALSADNFNKDCRVAIVAQRPIEGGLDQIPPSIDIFWADVEQAVVDPDQELVMIESRNGFYEAVRHALTGLQQASGNSAFDKYLVSLDNGDNPAKFISEAPNLDLTSLITKLTPAQLEQAAGNKHTEQLIFEKIMDQYRECNIMRQLPHSGIGLQTSLDSSQLEALQRMLSKELAIVQGPPGTGKTFTSVQAIRAMLDNRRPGDPPIIIAAQTNHALDQLLIYCQSAGARIMRVGGRTENEVIEERTVYNLRNSAGKMPTDGQYRSLEKGRIRIVERFTNLVSGVFGGQGLIDAEALLQAGIITEAQFESLTDEEWEGTEDVPPMQMWLGDEQIQRIRQQGDDMDFAEEEPIDEELDPDLEDEAVGDDEDRLRGTWVPLTSHYTGRTPRVTGWKSRCIARLDSCDDLYDIPTSLRGGVYQLLQSKLRDVVGDKFRAVLGEAVSQAKEQKVNKWSRDLYVIEKHCIDVIGCTTTGLSKYRGFLAATKARILLIEEAAETREANVTSALCTFPTLQQLVLVGDHQQLPPQCDISRLGDAPFHLNTSLFERLVHNEVPYTMLNRQRRMAPELRFIVQQYYPKLLDHPIVKDVANRPLVPGMGDRRSWFFAHRWPEETDADSSKYNTQEAQMVVAFMRYLVQNGVEASQITVLTYYRGQRKKILQLLRRDVLLMKTSYFNVATVDSYQGEENEVVLLSLVRSPQPHDIPRVGFLDSKNRATVAVSRARRGFFLFGNHDNLLSASDESYDVWAPIWNGLAIQKRIAMSKGLPLICQNHEEEIWMKTPEDFQGNAGGCWIKCRSAMICFHACALAQGLSLVVISVLESVLTSALGELQPYGNVGQGQATESSSGRVSQSGLTTDNSSPEKWQQFSRDPRSHDDAIRQARLQQMAEQEAQDQSPMFLGNPANTIEEASGSKAPDAIQESFIPIQDQGGRRIPGEARIIDSVSGGAQHNQQRNKHGPKGGRQSASQKHRRAANNVTSQQQQRAQQAQRQLSGRFASPEHSAIAQASGRSLQHDYVANQFSPVVRQARHIAESTVGDSDVGFEAEVLGIRRSHTTQIDTSALREQFQHQPPPVHGAVPLISFDDLGGAEARAETSAEKQNIPSGKEKDDEPELLIDI</sequence>
<feature type="domain" description="DNA2/NAM7 helicase-like C-terminal" evidence="4">
    <location>
        <begin position="712"/>
        <end position="904"/>
    </location>
</feature>
<dbReference type="PANTHER" id="PTHR10887:SF341">
    <property type="entry name" value="NFX1-TYPE ZINC FINGER-CONTAINING PROTEIN 1"/>
    <property type="match status" value="1"/>
</dbReference>
<feature type="domain" description="DNA2/NAM7 helicase helicase" evidence="3">
    <location>
        <begin position="329"/>
        <end position="698"/>
    </location>
</feature>
<keyword evidence="7" id="KW-1185">Reference proteome</keyword>
<feature type="domain" description="ZNFX1" evidence="5">
    <location>
        <begin position="121"/>
        <end position="228"/>
    </location>
</feature>
<feature type="compositionally biased region" description="Polar residues" evidence="2">
    <location>
        <begin position="1010"/>
        <end position="1040"/>
    </location>
</feature>
<dbReference type="InterPro" id="IPR057373">
    <property type="entry name" value="ZNFX1"/>
</dbReference>
<name>A0A194W1C4_CYTMA</name>
<dbReference type="EMBL" id="CM003102">
    <property type="protein sequence ID" value="KUI69898.1"/>
    <property type="molecule type" value="Genomic_DNA"/>
</dbReference>
<dbReference type="InterPro" id="IPR045055">
    <property type="entry name" value="DNA2/NAM7-like"/>
</dbReference>
<evidence type="ECO:0000256" key="1">
    <source>
        <dbReference type="ARBA" id="ARBA00022806"/>
    </source>
</evidence>
<dbReference type="PANTHER" id="PTHR10887">
    <property type="entry name" value="DNA2/NAM7 HELICASE FAMILY"/>
    <property type="match status" value="1"/>
</dbReference>
<reference evidence="6" key="1">
    <citation type="submission" date="2014-12" db="EMBL/GenBank/DDBJ databases">
        <title>Genome Sequence of Valsa Canker Pathogens Uncovers a Specific Adaption of Colonization on Woody Bark.</title>
        <authorList>
            <person name="Yin Z."/>
            <person name="Liu H."/>
            <person name="Gao X."/>
            <person name="Li Z."/>
            <person name="Song N."/>
            <person name="Ke X."/>
            <person name="Dai Q."/>
            <person name="Wu Y."/>
            <person name="Sun Y."/>
            <person name="Xu J.-R."/>
            <person name="Kang Z.K."/>
            <person name="Wang L."/>
            <person name="Huang L."/>
        </authorList>
    </citation>
    <scope>NUCLEOTIDE SEQUENCE [LARGE SCALE GENOMIC DNA]</scope>
    <source>
        <strain evidence="6">03-8</strain>
    </source>
</reference>
<dbReference type="Pfam" id="PF13086">
    <property type="entry name" value="AAA_11"/>
    <property type="match status" value="1"/>
</dbReference>
<feature type="region of interest" description="Disordered" evidence="2">
    <location>
        <begin position="1006"/>
        <end position="1087"/>
    </location>
</feature>
<dbReference type="Gene3D" id="3.40.50.300">
    <property type="entry name" value="P-loop containing nucleotide triphosphate hydrolases"/>
    <property type="match status" value="3"/>
</dbReference>
<dbReference type="GO" id="GO:0031048">
    <property type="term" value="P:regulatory ncRNA-mediated heterochromatin formation"/>
    <property type="evidence" value="ECO:0007669"/>
    <property type="project" value="TreeGrafter"/>
</dbReference>
<dbReference type="Proteomes" id="UP000078559">
    <property type="component" value="Chromosome 5"/>
</dbReference>
<dbReference type="SUPFAM" id="SSF52540">
    <property type="entry name" value="P-loop containing nucleoside triphosphate hydrolases"/>
    <property type="match status" value="1"/>
</dbReference>
<dbReference type="Pfam" id="PF13087">
    <property type="entry name" value="AAA_12"/>
    <property type="match status" value="1"/>
</dbReference>
<dbReference type="CDD" id="cd18808">
    <property type="entry name" value="SF1_C_Upf1"/>
    <property type="match status" value="1"/>
</dbReference>
<accession>A0A194W1C4</accession>
<keyword evidence="1 6" id="KW-0547">Nucleotide-binding</keyword>
<keyword evidence="1 6" id="KW-0347">Helicase</keyword>
<evidence type="ECO:0000256" key="2">
    <source>
        <dbReference type="SAM" id="MobiDB-lite"/>
    </source>
</evidence>
<dbReference type="OrthoDB" id="409395at2759"/>
<evidence type="ECO:0000259" key="5">
    <source>
        <dbReference type="Pfam" id="PF25396"/>
    </source>
</evidence>
<feature type="compositionally biased region" description="Polar residues" evidence="2">
    <location>
        <begin position="1054"/>
        <end position="1067"/>
    </location>
</feature>
<gene>
    <name evidence="6" type="ORF">VM1G_04790</name>
</gene>
<evidence type="ECO:0000259" key="4">
    <source>
        <dbReference type="Pfam" id="PF13087"/>
    </source>
</evidence>
<organism evidence="6 7">
    <name type="scientific">Cytospora mali</name>
    <name type="common">Apple Valsa canker fungus</name>
    <name type="synonym">Valsa mali</name>
    <dbReference type="NCBI Taxonomy" id="578113"/>
    <lineage>
        <taxon>Eukaryota</taxon>
        <taxon>Fungi</taxon>
        <taxon>Dikarya</taxon>
        <taxon>Ascomycota</taxon>
        <taxon>Pezizomycotina</taxon>
        <taxon>Sordariomycetes</taxon>
        <taxon>Sordariomycetidae</taxon>
        <taxon>Diaporthales</taxon>
        <taxon>Cytosporaceae</taxon>
        <taxon>Cytospora</taxon>
    </lineage>
</organism>
<evidence type="ECO:0000259" key="3">
    <source>
        <dbReference type="Pfam" id="PF13086"/>
    </source>
</evidence>
<dbReference type="InterPro" id="IPR047187">
    <property type="entry name" value="SF1_C_Upf1"/>
</dbReference>
<dbReference type="GO" id="GO:0031380">
    <property type="term" value="C:nuclear RNA-directed RNA polymerase complex"/>
    <property type="evidence" value="ECO:0007669"/>
    <property type="project" value="TreeGrafter"/>
</dbReference>
<dbReference type="Pfam" id="PF25396">
    <property type="entry name" value="ZNFX1"/>
    <property type="match status" value="1"/>
</dbReference>